<evidence type="ECO:0000313" key="1">
    <source>
        <dbReference type="EMBL" id="MFC3169402.1"/>
    </source>
</evidence>
<evidence type="ECO:0000313" key="2">
    <source>
        <dbReference type="Proteomes" id="UP001595557"/>
    </source>
</evidence>
<accession>A0ABV7IL31</accession>
<reference evidence="2" key="1">
    <citation type="journal article" date="2019" name="Int. J. Syst. Evol. Microbiol.">
        <title>The Global Catalogue of Microorganisms (GCM) 10K type strain sequencing project: providing services to taxonomists for standard genome sequencing and annotation.</title>
        <authorList>
            <consortium name="The Broad Institute Genomics Platform"/>
            <consortium name="The Broad Institute Genome Sequencing Center for Infectious Disease"/>
            <person name="Wu L."/>
            <person name="Ma J."/>
        </authorList>
    </citation>
    <scope>NUCLEOTIDE SEQUENCE [LARGE SCALE GENOMIC DNA]</scope>
    <source>
        <strain evidence="2">KCTC 52239</strain>
    </source>
</reference>
<keyword evidence="2" id="KW-1185">Reference proteome</keyword>
<gene>
    <name evidence="1" type="ORF">ACFOD7_15215</name>
</gene>
<dbReference type="RefSeq" id="WP_207470414.1">
    <property type="nucleotide sequence ID" value="NZ_JAFNAW010000043.1"/>
</dbReference>
<sequence length="330" mass="37064">MEIRKEIQQNPVAGEVPAIIAVVRPILAALLYSLKTEIVADYGGHNQVLLRQLARNRAEHDGESGVFFEYAVHDAIINRDPMVMDRIETGLSKFCKISGGEINSLLFGVEKTGKINLIESVRDNLTEDSTLLSGSRGRPIKLKNRVEQLAAAFRKTSERNKLPYSISGLWKADLFVGRPDPDQWVGTTVKINQRHLESARGLRLAIVPADQGKSNLVRLEEQKNLIVVPVPYDGAFMEVFWCAWETVLQVMSSGCRVPKEANLPRPPQRQVARLLADRREFPVVDVIEALDPLSRPYLLQTRPEQLELNLFRLGVDTEVHSLVSPYARSI</sequence>
<protein>
    <submittedName>
        <fullName evidence="1">Uncharacterized protein</fullName>
    </submittedName>
</protein>
<organism evidence="1 2">
    <name type="scientific">Paracoccus fontiphilus</name>
    <dbReference type="NCBI Taxonomy" id="1815556"/>
    <lineage>
        <taxon>Bacteria</taxon>
        <taxon>Pseudomonadati</taxon>
        <taxon>Pseudomonadota</taxon>
        <taxon>Alphaproteobacteria</taxon>
        <taxon>Rhodobacterales</taxon>
        <taxon>Paracoccaceae</taxon>
        <taxon>Paracoccus</taxon>
    </lineage>
</organism>
<dbReference type="EMBL" id="JBHRTE010000059">
    <property type="protein sequence ID" value="MFC3169402.1"/>
    <property type="molecule type" value="Genomic_DNA"/>
</dbReference>
<name>A0ABV7IL31_9RHOB</name>
<proteinExistence type="predicted"/>
<dbReference type="Proteomes" id="UP001595557">
    <property type="component" value="Unassembled WGS sequence"/>
</dbReference>
<comment type="caution">
    <text evidence="1">The sequence shown here is derived from an EMBL/GenBank/DDBJ whole genome shotgun (WGS) entry which is preliminary data.</text>
</comment>